<proteinExistence type="predicted"/>
<sequence>MVKRSFPATEEPRAGPSSGPRPRPTLTSATSAIAEAPEVVA</sequence>
<reference evidence="2" key="2">
    <citation type="journal article" date="2015" name="Fish Shellfish Immunol.">
        <title>Early steps in the European eel (Anguilla anguilla)-Vibrio vulnificus interaction in the gills: Role of the RtxA13 toxin.</title>
        <authorList>
            <person name="Callol A."/>
            <person name="Pajuelo D."/>
            <person name="Ebbesson L."/>
            <person name="Teles M."/>
            <person name="MacKenzie S."/>
            <person name="Amaro C."/>
        </authorList>
    </citation>
    <scope>NUCLEOTIDE SEQUENCE</scope>
</reference>
<name>A0A0E9QK36_ANGAN</name>
<evidence type="ECO:0000256" key="1">
    <source>
        <dbReference type="SAM" id="MobiDB-lite"/>
    </source>
</evidence>
<reference evidence="2" key="1">
    <citation type="submission" date="2014-11" db="EMBL/GenBank/DDBJ databases">
        <authorList>
            <person name="Amaro Gonzalez C."/>
        </authorList>
    </citation>
    <scope>NUCLEOTIDE SEQUENCE</scope>
</reference>
<dbReference type="AlphaFoldDB" id="A0A0E9QK36"/>
<organism evidence="2">
    <name type="scientific">Anguilla anguilla</name>
    <name type="common">European freshwater eel</name>
    <name type="synonym">Muraena anguilla</name>
    <dbReference type="NCBI Taxonomy" id="7936"/>
    <lineage>
        <taxon>Eukaryota</taxon>
        <taxon>Metazoa</taxon>
        <taxon>Chordata</taxon>
        <taxon>Craniata</taxon>
        <taxon>Vertebrata</taxon>
        <taxon>Euteleostomi</taxon>
        <taxon>Actinopterygii</taxon>
        <taxon>Neopterygii</taxon>
        <taxon>Teleostei</taxon>
        <taxon>Anguilliformes</taxon>
        <taxon>Anguillidae</taxon>
        <taxon>Anguilla</taxon>
    </lineage>
</organism>
<accession>A0A0E9QK36</accession>
<evidence type="ECO:0000313" key="2">
    <source>
        <dbReference type="EMBL" id="JAH17226.1"/>
    </source>
</evidence>
<protein>
    <submittedName>
        <fullName evidence="2">Uncharacterized protein</fullName>
    </submittedName>
</protein>
<feature type="region of interest" description="Disordered" evidence="1">
    <location>
        <begin position="1"/>
        <end position="41"/>
    </location>
</feature>
<dbReference type="EMBL" id="GBXM01091351">
    <property type="protein sequence ID" value="JAH17226.1"/>
    <property type="molecule type" value="Transcribed_RNA"/>
</dbReference>